<gene>
    <name evidence="2" type="ORF">A2954_05340</name>
</gene>
<protein>
    <submittedName>
        <fullName evidence="2">Uncharacterized protein</fullName>
    </submittedName>
</protein>
<accession>A0A1F7IDE3</accession>
<sequence length="146" mass="17208">MKHKRLKGFKQTFLTAGRVLFFILIFVYVLTNIFFSQNLSHLYFELVKEDRAAVVSFLNKLKKLPIFPEYLRVNKKIYGDALEKEVFAENVKRKQTIAEAELLLEKNPKSRDILYNLYLLYKEDGDDIKAGEYLRRAKEVDPAIQN</sequence>
<keyword evidence="1" id="KW-0812">Transmembrane</keyword>
<comment type="caution">
    <text evidence="2">The sequence shown here is derived from an EMBL/GenBank/DDBJ whole genome shotgun (WGS) entry which is preliminary data.</text>
</comment>
<evidence type="ECO:0000313" key="3">
    <source>
        <dbReference type="Proteomes" id="UP000177698"/>
    </source>
</evidence>
<organism evidence="2 3">
    <name type="scientific">Candidatus Roizmanbacteria bacterium RIFCSPLOWO2_01_FULL_37_12</name>
    <dbReference type="NCBI Taxonomy" id="1802056"/>
    <lineage>
        <taxon>Bacteria</taxon>
        <taxon>Candidatus Roizmaniibacteriota</taxon>
    </lineage>
</organism>
<keyword evidence="1" id="KW-1133">Transmembrane helix</keyword>
<dbReference type="EMBL" id="MGAG01000012">
    <property type="protein sequence ID" value="OGK41382.1"/>
    <property type="molecule type" value="Genomic_DNA"/>
</dbReference>
<feature type="transmembrane region" description="Helical" evidence="1">
    <location>
        <begin position="12"/>
        <end position="35"/>
    </location>
</feature>
<proteinExistence type="predicted"/>
<dbReference type="Proteomes" id="UP000177698">
    <property type="component" value="Unassembled WGS sequence"/>
</dbReference>
<name>A0A1F7IDE3_9BACT</name>
<dbReference type="InterPro" id="IPR011990">
    <property type="entry name" value="TPR-like_helical_dom_sf"/>
</dbReference>
<keyword evidence="1" id="KW-0472">Membrane</keyword>
<evidence type="ECO:0000313" key="2">
    <source>
        <dbReference type="EMBL" id="OGK41382.1"/>
    </source>
</evidence>
<dbReference type="Gene3D" id="1.25.40.10">
    <property type="entry name" value="Tetratricopeptide repeat domain"/>
    <property type="match status" value="1"/>
</dbReference>
<dbReference type="AlphaFoldDB" id="A0A1F7IDE3"/>
<reference evidence="2 3" key="1">
    <citation type="journal article" date="2016" name="Nat. Commun.">
        <title>Thousands of microbial genomes shed light on interconnected biogeochemical processes in an aquifer system.</title>
        <authorList>
            <person name="Anantharaman K."/>
            <person name="Brown C.T."/>
            <person name="Hug L.A."/>
            <person name="Sharon I."/>
            <person name="Castelle C.J."/>
            <person name="Probst A.J."/>
            <person name="Thomas B.C."/>
            <person name="Singh A."/>
            <person name="Wilkins M.J."/>
            <person name="Karaoz U."/>
            <person name="Brodie E.L."/>
            <person name="Williams K.H."/>
            <person name="Hubbard S.S."/>
            <person name="Banfield J.F."/>
        </authorList>
    </citation>
    <scope>NUCLEOTIDE SEQUENCE [LARGE SCALE GENOMIC DNA]</scope>
</reference>
<evidence type="ECO:0000256" key="1">
    <source>
        <dbReference type="SAM" id="Phobius"/>
    </source>
</evidence>